<feature type="compositionally biased region" description="Basic and acidic residues" evidence="1">
    <location>
        <begin position="171"/>
        <end position="184"/>
    </location>
</feature>
<organism evidence="2 3">
    <name type="scientific">Parthenolecanium corni</name>
    <dbReference type="NCBI Taxonomy" id="536013"/>
    <lineage>
        <taxon>Eukaryota</taxon>
        <taxon>Metazoa</taxon>
        <taxon>Ecdysozoa</taxon>
        <taxon>Arthropoda</taxon>
        <taxon>Hexapoda</taxon>
        <taxon>Insecta</taxon>
        <taxon>Pterygota</taxon>
        <taxon>Neoptera</taxon>
        <taxon>Paraneoptera</taxon>
        <taxon>Hemiptera</taxon>
        <taxon>Sternorrhyncha</taxon>
        <taxon>Coccoidea</taxon>
        <taxon>Coccidae</taxon>
        <taxon>Parthenolecanium</taxon>
    </lineage>
</organism>
<sequence length="184" mass="20023">MPSADGSSAATAATKSAAAATMAAARNANRTRRRRRHGAEEAAGNGNTSQRARNPFPPPTLSFETDSRRKAARESAGTQCCRRDASKISLFEGEKGLPTAAAATKGERRVRAAVRGCEQSRGDERTYATATCRLKPATRQWRPQITIQRAANAEPTFGPNARKKNRTMADGWKRRPESPSIRRE</sequence>
<evidence type="ECO:0000256" key="1">
    <source>
        <dbReference type="SAM" id="MobiDB-lite"/>
    </source>
</evidence>
<feature type="region of interest" description="Disordered" evidence="1">
    <location>
        <begin position="1"/>
        <end position="79"/>
    </location>
</feature>
<dbReference type="AlphaFoldDB" id="A0AAN9TM75"/>
<keyword evidence="3" id="KW-1185">Reference proteome</keyword>
<feature type="region of interest" description="Disordered" evidence="1">
    <location>
        <begin position="149"/>
        <end position="184"/>
    </location>
</feature>
<reference evidence="2 3" key="1">
    <citation type="submission" date="2024-03" db="EMBL/GenBank/DDBJ databases">
        <title>Adaptation during the transition from Ophiocordyceps entomopathogen to insect associate is accompanied by gene loss and intensified selection.</title>
        <authorList>
            <person name="Ward C.M."/>
            <person name="Onetto C.A."/>
            <person name="Borneman A.R."/>
        </authorList>
    </citation>
    <scope>NUCLEOTIDE SEQUENCE [LARGE SCALE GENOMIC DNA]</scope>
    <source>
        <strain evidence="2">AWRI1</strain>
        <tissue evidence="2">Single Adult Female</tissue>
    </source>
</reference>
<dbReference type="Proteomes" id="UP001367676">
    <property type="component" value="Unassembled WGS sequence"/>
</dbReference>
<evidence type="ECO:0000313" key="2">
    <source>
        <dbReference type="EMBL" id="KAK7579712.1"/>
    </source>
</evidence>
<protein>
    <submittedName>
        <fullName evidence="2">Uncharacterized protein</fullName>
    </submittedName>
</protein>
<proteinExistence type="predicted"/>
<name>A0AAN9TM75_9HEMI</name>
<dbReference type="EMBL" id="JBBCAQ010000034">
    <property type="protein sequence ID" value="KAK7579712.1"/>
    <property type="molecule type" value="Genomic_DNA"/>
</dbReference>
<accession>A0AAN9TM75</accession>
<feature type="compositionally biased region" description="Low complexity" evidence="1">
    <location>
        <begin position="1"/>
        <end position="28"/>
    </location>
</feature>
<comment type="caution">
    <text evidence="2">The sequence shown here is derived from an EMBL/GenBank/DDBJ whole genome shotgun (WGS) entry which is preliminary data.</text>
</comment>
<gene>
    <name evidence="2" type="ORF">V9T40_000341</name>
</gene>
<evidence type="ECO:0000313" key="3">
    <source>
        <dbReference type="Proteomes" id="UP001367676"/>
    </source>
</evidence>